<dbReference type="STRING" id="262209.AWH69_01500"/>
<reference evidence="1 2" key="1">
    <citation type="submission" date="2016-01" db="EMBL/GenBank/DDBJ databases">
        <title>Janibacter melonis strain CD11_4 genome sequencing and assembly.</title>
        <authorList>
            <person name="Nair G.R."/>
            <person name="Kaur G."/>
            <person name="Chander A.M."/>
            <person name="Mayilraj S."/>
        </authorList>
    </citation>
    <scope>NUCLEOTIDE SEQUENCE [LARGE SCALE GENOMIC DNA]</scope>
    <source>
        <strain evidence="1 2">CD11-4</strain>
    </source>
</reference>
<dbReference type="Gene3D" id="3.40.630.30">
    <property type="match status" value="1"/>
</dbReference>
<dbReference type="SUPFAM" id="SSF55729">
    <property type="entry name" value="Acyl-CoA N-acyltransferases (Nat)"/>
    <property type="match status" value="1"/>
</dbReference>
<organism evidence="1 2">
    <name type="scientific">Janibacter melonis</name>
    <dbReference type="NCBI Taxonomy" id="262209"/>
    <lineage>
        <taxon>Bacteria</taxon>
        <taxon>Bacillati</taxon>
        <taxon>Actinomycetota</taxon>
        <taxon>Actinomycetes</taxon>
        <taxon>Micrococcales</taxon>
        <taxon>Intrasporangiaceae</taxon>
        <taxon>Janibacter</taxon>
    </lineage>
</organism>
<dbReference type="Proteomes" id="UP000076976">
    <property type="component" value="Unassembled WGS sequence"/>
</dbReference>
<dbReference type="InterPro" id="IPR016181">
    <property type="entry name" value="Acyl_CoA_acyltransferase"/>
</dbReference>
<dbReference type="EMBL" id="LQZG01000001">
    <property type="protein sequence ID" value="OAB88509.1"/>
    <property type="molecule type" value="Genomic_DNA"/>
</dbReference>
<evidence type="ECO:0008006" key="3">
    <source>
        <dbReference type="Google" id="ProtNLM"/>
    </source>
</evidence>
<proteinExistence type="predicted"/>
<protein>
    <recommendedName>
        <fullName evidence="3">N-acetyltransferase domain-containing protein</fullName>
    </recommendedName>
</protein>
<sequence>MTSLVSEMAEARSRWTGRPLHQWYTPEQARSRREIAMFEQAARVADEDFGRAFRDLMGGGVVAYPLAWANRRIELSDGHWCITGIRFRGLDVTKPFVDVVATSLPPEADALARLADAVVPRYAAFAPLALRVDAPEPAVLVDAAREHPWFAGASVDQYAVAALVADLRARPRHAAYDRVALQESEVDHAQRACARLYAEAAARRPDLDMWATPSTADELQDCAAEGLLFTVTVDGVGAGVVAARRDDDRAMTGLVVQEIVLDDVHRGRRLAPAVLQRLVDELPGGDGDTLWGTIHADNQPSLRNALSTGRVIVGGDVWLTPPGLAGM</sequence>
<evidence type="ECO:0000313" key="1">
    <source>
        <dbReference type="EMBL" id="OAB88509.1"/>
    </source>
</evidence>
<accession>A0A176QFL4</accession>
<keyword evidence="2" id="KW-1185">Reference proteome</keyword>
<gene>
    <name evidence="1" type="ORF">AWH69_01500</name>
</gene>
<name>A0A176QFL4_9MICO</name>
<comment type="caution">
    <text evidence="1">The sequence shown here is derived from an EMBL/GenBank/DDBJ whole genome shotgun (WGS) entry which is preliminary data.</text>
</comment>
<evidence type="ECO:0000313" key="2">
    <source>
        <dbReference type="Proteomes" id="UP000076976"/>
    </source>
</evidence>
<dbReference type="AlphaFoldDB" id="A0A176QFL4"/>
<dbReference type="RefSeq" id="WP_068270445.1">
    <property type="nucleotide sequence ID" value="NZ_LQZG01000001.1"/>
</dbReference>